<feature type="region of interest" description="Disordered" evidence="4">
    <location>
        <begin position="78"/>
        <end position="109"/>
    </location>
</feature>
<evidence type="ECO:0000256" key="3">
    <source>
        <dbReference type="ARBA" id="ARBA00023242"/>
    </source>
</evidence>
<comment type="similarity">
    <text evidence="2">Belongs to the akirin family.</text>
</comment>
<gene>
    <name evidence="5" type="ORF">CLODIP_2_CD14467</name>
</gene>
<name>A0A8S1C5A9_9INSE</name>
<dbReference type="GO" id="GO:0005634">
    <property type="term" value="C:nucleus"/>
    <property type="evidence" value="ECO:0007669"/>
    <property type="project" value="UniProtKB-SubCell"/>
</dbReference>
<evidence type="ECO:0000256" key="1">
    <source>
        <dbReference type="ARBA" id="ARBA00004123"/>
    </source>
</evidence>
<evidence type="ECO:0000256" key="4">
    <source>
        <dbReference type="SAM" id="MobiDB-lite"/>
    </source>
</evidence>
<dbReference type="GO" id="GO:0000785">
    <property type="term" value="C:chromatin"/>
    <property type="evidence" value="ECO:0007669"/>
    <property type="project" value="TreeGrafter"/>
</dbReference>
<dbReference type="CDD" id="cd22240">
    <property type="entry name" value="akirin"/>
    <property type="match status" value="1"/>
</dbReference>
<evidence type="ECO:0008006" key="7">
    <source>
        <dbReference type="Google" id="ProtNLM"/>
    </source>
</evidence>
<dbReference type="InterPro" id="IPR024132">
    <property type="entry name" value="Akirin"/>
</dbReference>
<dbReference type="EMBL" id="CADEPI010000015">
    <property type="protein sequence ID" value="CAB3364252.1"/>
    <property type="molecule type" value="Genomic_DNA"/>
</dbReference>
<reference evidence="5 6" key="1">
    <citation type="submission" date="2020-04" db="EMBL/GenBank/DDBJ databases">
        <authorList>
            <person name="Alioto T."/>
            <person name="Alioto T."/>
            <person name="Gomez Garrido J."/>
        </authorList>
    </citation>
    <scope>NUCLEOTIDE SEQUENCE [LARGE SCALE GENOMIC DNA]</scope>
</reference>
<organism evidence="5 6">
    <name type="scientific">Cloeon dipterum</name>
    <dbReference type="NCBI Taxonomy" id="197152"/>
    <lineage>
        <taxon>Eukaryota</taxon>
        <taxon>Metazoa</taxon>
        <taxon>Ecdysozoa</taxon>
        <taxon>Arthropoda</taxon>
        <taxon>Hexapoda</taxon>
        <taxon>Insecta</taxon>
        <taxon>Pterygota</taxon>
        <taxon>Palaeoptera</taxon>
        <taxon>Ephemeroptera</taxon>
        <taxon>Pisciforma</taxon>
        <taxon>Baetidae</taxon>
        <taxon>Cloeon</taxon>
    </lineage>
</organism>
<feature type="region of interest" description="Disordered" evidence="4">
    <location>
        <begin position="13"/>
        <end position="50"/>
    </location>
</feature>
<dbReference type="PANTHER" id="PTHR13293">
    <property type="entry name" value="AKIRIN-RELATED"/>
    <property type="match status" value="1"/>
</dbReference>
<dbReference type="Proteomes" id="UP000494165">
    <property type="component" value="Unassembled WGS sequence"/>
</dbReference>
<dbReference type="GO" id="GO:0045089">
    <property type="term" value="P:positive regulation of innate immune response"/>
    <property type="evidence" value="ECO:0007669"/>
    <property type="project" value="TreeGrafter"/>
</dbReference>
<evidence type="ECO:0000313" key="6">
    <source>
        <dbReference type="Proteomes" id="UP000494165"/>
    </source>
</evidence>
<proteinExistence type="inferred from homology"/>
<sequence length="237" mass="27486">MACATLKRSLDFDPVHNGRQTKRRRCSPLQCVSPKPSTSTTNVEEKSSIFEQSAPTIRTDRIAADLSNEIRRLQRLNKLQLEEDSSKDSSSSSQDSGPESPDNTSRVSRLLTTKEWDRPLYTLKQVEMICEQILKEREVELREEYERILLSKLADQYEQFVKFTTDQLHRYKPQTEPPSCKSSLQLQLCIISSFFFLSRPIVIQHKDNRQTTLQCYGCICTLEKSNLTAYWQSRNQP</sequence>
<dbReference type="AlphaFoldDB" id="A0A8S1C5A9"/>
<keyword evidence="3" id="KW-0539">Nucleus</keyword>
<comment type="caution">
    <text evidence="5">The sequence shown here is derived from an EMBL/GenBank/DDBJ whole genome shotgun (WGS) entry which is preliminary data.</text>
</comment>
<comment type="subcellular location">
    <subcellularLocation>
        <location evidence="1">Nucleus</location>
    </subcellularLocation>
</comment>
<accession>A0A8S1C5A9</accession>
<dbReference type="OrthoDB" id="10039914at2759"/>
<dbReference type="GO" id="GO:0045944">
    <property type="term" value="P:positive regulation of transcription by RNA polymerase II"/>
    <property type="evidence" value="ECO:0007669"/>
    <property type="project" value="TreeGrafter"/>
</dbReference>
<protein>
    <recommendedName>
        <fullName evidence="7">Akirin</fullName>
    </recommendedName>
</protein>
<keyword evidence="6" id="KW-1185">Reference proteome</keyword>
<feature type="compositionally biased region" description="Low complexity" evidence="4">
    <location>
        <begin position="88"/>
        <end position="100"/>
    </location>
</feature>
<dbReference type="PANTHER" id="PTHR13293:SF6">
    <property type="entry name" value="AKIRIN-RELATED"/>
    <property type="match status" value="1"/>
</dbReference>
<evidence type="ECO:0000256" key="2">
    <source>
        <dbReference type="ARBA" id="ARBA00005625"/>
    </source>
</evidence>
<evidence type="ECO:0000313" key="5">
    <source>
        <dbReference type="EMBL" id="CAB3364252.1"/>
    </source>
</evidence>
<dbReference type="GO" id="GO:0003712">
    <property type="term" value="F:transcription coregulator activity"/>
    <property type="evidence" value="ECO:0007669"/>
    <property type="project" value="TreeGrafter"/>
</dbReference>